<reference evidence="1 2" key="1">
    <citation type="submission" date="2019-07" db="EMBL/GenBank/DDBJ databases">
        <title>WGS assembly of Gossypium tomentosum.</title>
        <authorList>
            <person name="Chen Z.J."/>
            <person name="Sreedasyam A."/>
            <person name="Ando A."/>
            <person name="Song Q."/>
            <person name="De L."/>
            <person name="Hulse-Kemp A."/>
            <person name="Ding M."/>
            <person name="Ye W."/>
            <person name="Kirkbride R."/>
            <person name="Jenkins J."/>
            <person name="Plott C."/>
            <person name="Lovell J."/>
            <person name="Lin Y.-M."/>
            <person name="Vaughn R."/>
            <person name="Liu B."/>
            <person name="Li W."/>
            <person name="Simpson S."/>
            <person name="Scheffler B."/>
            <person name="Saski C."/>
            <person name="Grover C."/>
            <person name="Hu G."/>
            <person name="Conover J."/>
            <person name="Carlson J."/>
            <person name="Shu S."/>
            <person name="Boston L."/>
            <person name="Williams M."/>
            <person name="Peterson D."/>
            <person name="Mcgee K."/>
            <person name="Jones D."/>
            <person name="Wendel J."/>
            <person name="Stelly D."/>
            <person name="Grimwood J."/>
            <person name="Schmutz J."/>
        </authorList>
    </citation>
    <scope>NUCLEOTIDE SEQUENCE [LARGE SCALE GENOMIC DNA]</scope>
    <source>
        <strain evidence="1">7179.01</strain>
    </source>
</reference>
<sequence length="68" mass="7619">MSTGHNILTGDYSKISKTGQMLTSLEKVVEWFALQTNVQGGQVYILIFPSDWQRIMFCSCPKTVSSIC</sequence>
<keyword evidence="2" id="KW-1185">Reference proteome</keyword>
<dbReference type="Proteomes" id="UP000322667">
    <property type="component" value="Chromosome D11"/>
</dbReference>
<name>A0A5D2IUV5_GOSTO</name>
<accession>A0A5D2IUV5</accession>
<protein>
    <submittedName>
        <fullName evidence="1">Uncharacterized protein</fullName>
    </submittedName>
</protein>
<evidence type="ECO:0000313" key="2">
    <source>
        <dbReference type="Proteomes" id="UP000322667"/>
    </source>
</evidence>
<gene>
    <name evidence="1" type="ORF">ES332_D11G282300v1</name>
</gene>
<organism evidence="1 2">
    <name type="scientific">Gossypium tomentosum</name>
    <name type="common">Hawaiian cotton</name>
    <name type="synonym">Gossypium sandvicense</name>
    <dbReference type="NCBI Taxonomy" id="34277"/>
    <lineage>
        <taxon>Eukaryota</taxon>
        <taxon>Viridiplantae</taxon>
        <taxon>Streptophyta</taxon>
        <taxon>Embryophyta</taxon>
        <taxon>Tracheophyta</taxon>
        <taxon>Spermatophyta</taxon>
        <taxon>Magnoliopsida</taxon>
        <taxon>eudicotyledons</taxon>
        <taxon>Gunneridae</taxon>
        <taxon>Pentapetalae</taxon>
        <taxon>rosids</taxon>
        <taxon>malvids</taxon>
        <taxon>Malvales</taxon>
        <taxon>Malvaceae</taxon>
        <taxon>Malvoideae</taxon>
        <taxon>Gossypium</taxon>
    </lineage>
</organism>
<dbReference type="AlphaFoldDB" id="A0A5D2IUV5"/>
<dbReference type="EMBL" id="CM017633">
    <property type="protein sequence ID" value="TYH45686.1"/>
    <property type="molecule type" value="Genomic_DNA"/>
</dbReference>
<proteinExistence type="predicted"/>
<evidence type="ECO:0000313" key="1">
    <source>
        <dbReference type="EMBL" id="TYH45686.1"/>
    </source>
</evidence>